<proteinExistence type="predicted"/>
<dbReference type="Gene3D" id="3.40.50.150">
    <property type="entry name" value="Vaccinia Virus protein VP39"/>
    <property type="match status" value="1"/>
</dbReference>
<evidence type="ECO:0000259" key="2">
    <source>
        <dbReference type="Pfam" id="PF08242"/>
    </source>
</evidence>
<feature type="compositionally biased region" description="Basic and acidic residues" evidence="1">
    <location>
        <begin position="10"/>
        <end position="21"/>
    </location>
</feature>
<feature type="domain" description="Methyltransferase type 12" evidence="2">
    <location>
        <begin position="55"/>
        <end position="143"/>
    </location>
</feature>
<name>A0ABY8EZC8_9HYPH</name>
<evidence type="ECO:0000256" key="1">
    <source>
        <dbReference type="SAM" id="MobiDB-lite"/>
    </source>
</evidence>
<keyword evidence="4" id="KW-1185">Reference proteome</keyword>
<protein>
    <recommendedName>
        <fullName evidence="2">Methyltransferase type 12 domain-containing protein</fullName>
    </recommendedName>
</protein>
<dbReference type="InterPro" id="IPR029063">
    <property type="entry name" value="SAM-dependent_MTases_sf"/>
</dbReference>
<sequence>MENGKINDGAQEHHWTGRKGDQYTQRNDIDETNIANQVPQWKRSFRKAEGITSLIEFGTNCGPNLRSIVQAFPALQVSGVEINKKAADLAKERLPEANIFNENIVTFNSDLRWDLVLIKGVLIHITKEEKYHAALANLDKYAKKFVLIVDHVSQDPTKVQYYGRDDLWLVRNFPIDFIDRFPSWKIIDIGHWSRNDIGDGLRDDCRDVRWFLLGK</sequence>
<organism evidence="3 4">
    <name type="scientific">Roseibium porphyridii</name>
    <dbReference type="NCBI Taxonomy" id="2866279"/>
    <lineage>
        <taxon>Bacteria</taxon>
        <taxon>Pseudomonadati</taxon>
        <taxon>Pseudomonadota</taxon>
        <taxon>Alphaproteobacteria</taxon>
        <taxon>Hyphomicrobiales</taxon>
        <taxon>Stappiaceae</taxon>
        <taxon>Roseibium</taxon>
    </lineage>
</organism>
<reference evidence="3 4" key="1">
    <citation type="submission" date="2023-03" db="EMBL/GenBank/DDBJ databases">
        <title>Roseibium porphyridii sp. nov. and Roseibium rhodosorbium sp. nov. isolated from marine algae, Porphyridium cruentum and Rhodosorus marinus, respectively.</title>
        <authorList>
            <person name="Lee M.W."/>
            <person name="Choi B.J."/>
            <person name="Lee J.K."/>
            <person name="Choi D.G."/>
            <person name="Baek J.H."/>
            <person name="Bayburt H."/>
            <person name="Kim J.M."/>
            <person name="Han D.M."/>
            <person name="Kim K.H."/>
            <person name="Jeon C.O."/>
        </authorList>
    </citation>
    <scope>NUCLEOTIDE SEQUENCE [LARGE SCALE GENOMIC DNA]</scope>
    <source>
        <strain evidence="3 4">KMA01</strain>
    </source>
</reference>
<dbReference type="SUPFAM" id="SSF53335">
    <property type="entry name" value="S-adenosyl-L-methionine-dependent methyltransferases"/>
    <property type="match status" value="1"/>
</dbReference>
<dbReference type="InterPro" id="IPR013217">
    <property type="entry name" value="Methyltransf_12"/>
</dbReference>
<evidence type="ECO:0000313" key="3">
    <source>
        <dbReference type="EMBL" id="WFE88511.1"/>
    </source>
</evidence>
<gene>
    <name evidence="3" type="ORF">K1718_20435</name>
</gene>
<feature type="region of interest" description="Disordered" evidence="1">
    <location>
        <begin position="1"/>
        <end position="23"/>
    </location>
</feature>
<dbReference type="RefSeq" id="WP_265681025.1">
    <property type="nucleotide sequence ID" value="NZ_CP120863.1"/>
</dbReference>
<dbReference type="InterPro" id="IPR020027">
    <property type="entry name" value="Pseudamin_synth-assoc_MeTrfase"/>
</dbReference>
<accession>A0ABY8EZC8</accession>
<dbReference type="Pfam" id="PF08242">
    <property type="entry name" value="Methyltransf_12"/>
    <property type="match status" value="1"/>
</dbReference>
<evidence type="ECO:0000313" key="4">
    <source>
        <dbReference type="Proteomes" id="UP001209803"/>
    </source>
</evidence>
<dbReference type="Proteomes" id="UP001209803">
    <property type="component" value="Chromosome"/>
</dbReference>
<dbReference type="NCBIfam" id="TIGR03587">
    <property type="entry name" value="Pse_Me-ase"/>
    <property type="match status" value="1"/>
</dbReference>
<dbReference type="EMBL" id="CP120863">
    <property type="protein sequence ID" value="WFE88511.1"/>
    <property type="molecule type" value="Genomic_DNA"/>
</dbReference>